<dbReference type="GO" id="GO:0016787">
    <property type="term" value="F:hydrolase activity"/>
    <property type="evidence" value="ECO:0007669"/>
    <property type="project" value="UniProtKB-UniRule"/>
</dbReference>
<keyword evidence="4 6" id="KW-0443">Lipid metabolism</keyword>
<dbReference type="InterPro" id="IPR050301">
    <property type="entry name" value="NTE"/>
</dbReference>
<dbReference type="InterPro" id="IPR016035">
    <property type="entry name" value="Acyl_Trfase/lysoPLipase"/>
</dbReference>
<organism evidence="8 9">
    <name type="scientific">Limnohabitans parvus II-B4</name>
    <dbReference type="NCBI Taxonomy" id="1293052"/>
    <lineage>
        <taxon>Bacteria</taxon>
        <taxon>Pseudomonadati</taxon>
        <taxon>Pseudomonadota</taxon>
        <taxon>Betaproteobacteria</taxon>
        <taxon>Burkholderiales</taxon>
        <taxon>Comamonadaceae</taxon>
        <taxon>Limnohabitans</taxon>
    </lineage>
</organism>
<feature type="short sequence motif" description="GXSXG" evidence="6">
    <location>
        <begin position="82"/>
        <end position="86"/>
    </location>
</feature>
<evidence type="ECO:0000256" key="3">
    <source>
        <dbReference type="ARBA" id="ARBA00022963"/>
    </source>
</evidence>
<evidence type="ECO:0000259" key="7">
    <source>
        <dbReference type="PROSITE" id="PS51635"/>
    </source>
</evidence>
<evidence type="ECO:0000256" key="4">
    <source>
        <dbReference type="ARBA" id="ARBA00023098"/>
    </source>
</evidence>
<dbReference type="EMBL" id="NESN01000004">
    <property type="protein sequence ID" value="PUE52656.1"/>
    <property type="molecule type" value="Genomic_DNA"/>
</dbReference>
<feature type="short sequence motif" description="DGA/G" evidence="6">
    <location>
        <begin position="230"/>
        <end position="232"/>
    </location>
</feature>
<comment type="caution">
    <text evidence="8">The sequence shown here is derived from an EMBL/GenBank/DDBJ whole genome shotgun (WGS) entry which is preliminary data.</text>
</comment>
<dbReference type="Gene3D" id="3.10.20.310">
    <property type="entry name" value="membrane protein fhac"/>
    <property type="match status" value="1"/>
</dbReference>
<protein>
    <recommendedName>
        <fullName evidence="7">PNPLA domain-containing protein</fullName>
    </recommendedName>
</protein>
<evidence type="ECO:0000256" key="2">
    <source>
        <dbReference type="ARBA" id="ARBA00022801"/>
    </source>
</evidence>
<comment type="subcellular location">
    <subcellularLocation>
        <location evidence="1">Membrane</location>
    </subcellularLocation>
</comment>
<dbReference type="InterPro" id="IPR000184">
    <property type="entry name" value="Bac_surfAg_D15"/>
</dbReference>
<dbReference type="AlphaFoldDB" id="A0A315E466"/>
<keyword evidence="5" id="KW-0472">Membrane</keyword>
<feature type="domain" description="PNPLA" evidence="7">
    <location>
        <begin position="51"/>
        <end position="243"/>
    </location>
</feature>
<dbReference type="CDD" id="cd07205">
    <property type="entry name" value="Pat_PNPLA6_PNPLA7_NTE1_like"/>
    <property type="match status" value="1"/>
</dbReference>
<dbReference type="OrthoDB" id="5290098at2"/>
<evidence type="ECO:0000313" key="8">
    <source>
        <dbReference type="EMBL" id="PUE52656.1"/>
    </source>
</evidence>
<evidence type="ECO:0000313" key="9">
    <source>
        <dbReference type="Proteomes" id="UP000250790"/>
    </source>
</evidence>
<name>A0A315E466_9BURK</name>
<dbReference type="RefSeq" id="WP_108313028.1">
    <property type="nucleotide sequence ID" value="NZ_NESN01000004.1"/>
</dbReference>
<feature type="active site" description="Nucleophile" evidence="6">
    <location>
        <position position="84"/>
    </location>
</feature>
<sequence>MKLFFANSLSHLTRTQRFAALVLSLMTPWCWGQAALSLPVAASPGIPSVVVVLAGGGAKGFAHLAVLRQLERDRIPIARIVGTSMGAVVGGLYASGMSTDDIERMVGGLDPSKVALDQLNRLELPSRTRAYQQKYPVELEFGIKDGGVSFARGVSDGQRFLALLQALTAHVPPNVHFNDLKIPFRAVATRYRDGEMKVFDQGALHLAIRASMAAPAVFAPVEVDGETYVDGGLVANLPIEVALREGADVIVASFLGAGAGEDKTEEASHALVVANRMLDILIRQNEKRNLALLRPGDVLVQPAVQDIGFADFNRATEIVQRGQQAVGLVQDRLAALSAANAAQPLPATTTRLSFDQREKRIVAIEAQGHKDVSETYIQAMLSPMLEQEFSPQQAERYMDELYTSGYFDLVSYTLEQQRGDRYKLIVKVREKPYSPHFFKSTLGFSTEVDGVTQFTAGFGYRRPWLTPSGLEFSLDARMGTQSELAVRLYQPLSRGWSVEAGASWDRNYLPLYRSAIFRDEEGNQKLAYFNQTVQSIDAQLVYDFERKANIKMGVTSSAIRRTFDTTTDLAEISNTDLVKYNGVKAQFQIDQLDSLSFPTRGYFLGVSLEQGVSGALYNGGRLTAKWAHSVGPHIVNLGLNLAQDRVTLDCANCRSPSQLILGGFQNMGAYRMGQLAGDQLAHLQTTYMYRLTDGGLFNQKTYVGTVLEAGDAWYKGDAMRWRYSGTLFVAVDSKIGDIYLGAARGTGNAYNLFLQLGRRFSF</sequence>
<reference evidence="8 9" key="1">
    <citation type="submission" date="2017-04" db="EMBL/GenBank/DDBJ databases">
        <title>Unexpected and diverse lifestyles within the genus Limnohabitans.</title>
        <authorList>
            <person name="Kasalicky V."/>
            <person name="Mehrshad M."/>
            <person name="Andrei S.-A."/>
            <person name="Salcher M."/>
            <person name="Kratochvilova H."/>
            <person name="Simek K."/>
            <person name="Ghai R."/>
        </authorList>
    </citation>
    <scope>NUCLEOTIDE SEQUENCE [LARGE SCALE GENOMIC DNA]</scope>
    <source>
        <strain evidence="8 9">II-B4</strain>
    </source>
</reference>
<dbReference type="GO" id="GO:0019867">
    <property type="term" value="C:outer membrane"/>
    <property type="evidence" value="ECO:0007669"/>
    <property type="project" value="InterPro"/>
</dbReference>
<dbReference type="Pfam" id="PF01103">
    <property type="entry name" value="Omp85"/>
    <property type="match status" value="1"/>
</dbReference>
<dbReference type="SUPFAM" id="SSF52151">
    <property type="entry name" value="FabD/lysophospholipase-like"/>
    <property type="match status" value="1"/>
</dbReference>
<proteinExistence type="predicted"/>
<dbReference type="GO" id="GO:0016042">
    <property type="term" value="P:lipid catabolic process"/>
    <property type="evidence" value="ECO:0007669"/>
    <property type="project" value="UniProtKB-UniRule"/>
</dbReference>
<keyword evidence="9" id="KW-1185">Reference proteome</keyword>
<dbReference type="PANTHER" id="PTHR14226">
    <property type="entry name" value="NEUROPATHY TARGET ESTERASE/SWISS CHEESE D.MELANOGASTER"/>
    <property type="match status" value="1"/>
</dbReference>
<feature type="short sequence motif" description="GXGXXG" evidence="6">
    <location>
        <begin position="55"/>
        <end position="60"/>
    </location>
</feature>
<dbReference type="Gene3D" id="3.40.1090.10">
    <property type="entry name" value="Cytosolic phospholipase A2 catalytic domain"/>
    <property type="match status" value="2"/>
</dbReference>
<dbReference type="Gene3D" id="2.40.160.50">
    <property type="entry name" value="membrane protein fhac: a member of the omp85/tpsb transporter family"/>
    <property type="match status" value="1"/>
</dbReference>
<dbReference type="PANTHER" id="PTHR14226:SF29">
    <property type="entry name" value="NEUROPATHY TARGET ESTERASE SWS"/>
    <property type="match status" value="1"/>
</dbReference>
<dbReference type="Proteomes" id="UP000250790">
    <property type="component" value="Unassembled WGS sequence"/>
</dbReference>
<dbReference type="PROSITE" id="PS51635">
    <property type="entry name" value="PNPLA"/>
    <property type="match status" value="1"/>
</dbReference>
<evidence type="ECO:0000256" key="5">
    <source>
        <dbReference type="ARBA" id="ARBA00023136"/>
    </source>
</evidence>
<feature type="active site" description="Proton acceptor" evidence="6">
    <location>
        <position position="230"/>
    </location>
</feature>
<dbReference type="Pfam" id="PF01734">
    <property type="entry name" value="Patatin"/>
    <property type="match status" value="1"/>
</dbReference>
<dbReference type="InterPro" id="IPR002641">
    <property type="entry name" value="PNPLA_dom"/>
</dbReference>
<evidence type="ECO:0000256" key="6">
    <source>
        <dbReference type="PROSITE-ProRule" id="PRU01161"/>
    </source>
</evidence>
<accession>A0A315E466</accession>
<keyword evidence="3 6" id="KW-0442">Lipid degradation</keyword>
<gene>
    <name evidence="8" type="ORF">B9Z37_10750</name>
</gene>
<evidence type="ECO:0000256" key="1">
    <source>
        <dbReference type="ARBA" id="ARBA00004370"/>
    </source>
</evidence>
<keyword evidence="2 6" id="KW-0378">Hydrolase</keyword>